<evidence type="ECO:0000256" key="1">
    <source>
        <dbReference type="ARBA" id="ARBA00023015"/>
    </source>
</evidence>
<organism evidence="4 5">
    <name type="scientific">Allocoprobacillus halotolerans</name>
    <dbReference type="NCBI Taxonomy" id="2944914"/>
    <lineage>
        <taxon>Bacteria</taxon>
        <taxon>Bacillati</taxon>
        <taxon>Bacillota</taxon>
        <taxon>Erysipelotrichia</taxon>
        <taxon>Erysipelotrichales</taxon>
        <taxon>Erysipelotrichaceae</taxon>
        <taxon>Allocoprobacillus</taxon>
    </lineage>
</organism>
<proteinExistence type="predicted"/>
<evidence type="ECO:0000259" key="3">
    <source>
        <dbReference type="PROSITE" id="PS01124"/>
    </source>
</evidence>
<dbReference type="EMBL" id="CP101620">
    <property type="protein sequence ID" value="UTY40809.1"/>
    <property type="molecule type" value="Genomic_DNA"/>
</dbReference>
<dbReference type="Gene3D" id="1.10.10.60">
    <property type="entry name" value="Homeodomain-like"/>
    <property type="match status" value="1"/>
</dbReference>
<accession>A0ABY5I639</accession>
<dbReference type="RefSeq" id="WP_290142289.1">
    <property type="nucleotide sequence ID" value="NZ_CP101620.1"/>
</dbReference>
<name>A0ABY5I639_9FIRM</name>
<evidence type="ECO:0000313" key="5">
    <source>
        <dbReference type="Proteomes" id="UP001060112"/>
    </source>
</evidence>
<dbReference type="PROSITE" id="PS01124">
    <property type="entry name" value="HTH_ARAC_FAMILY_2"/>
    <property type="match status" value="1"/>
</dbReference>
<dbReference type="InterPro" id="IPR018060">
    <property type="entry name" value="HTH_AraC"/>
</dbReference>
<dbReference type="SUPFAM" id="SSF46689">
    <property type="entry name" value="Homeodomain-like"/>
    <property type="match status" value="1"/>
</dbReference>
<sequence length="29" mass="3373">MLQFSSQSHFQKVFKDITGMSPAHYKNSK</sequence>
<evidence type="ECO:0000313" key="4">
    <source>
        <dbReference type="EMBL" id="UTY40809.1"/>
    </source>
</evidence>
<protein>
    <submittedName>
        <fullName evidence="4">AraC family transcriptional regulator</fullName>
    </submittedName>
</protein>
<reference evidence="4" key="1">
    <citation type="submission" date="2022-07" db="EMBL/GenBank/DDBJ databases">
        <title>Faecal culturing of patients with breast cancer.</title>
        <authorList>
            <person name="Teng N.M.Y."/>
            <person name="Kiu R."/>
            <person name="Evans R."/>
            <person name="Baker D.J."/>
            <person name="Zenner C."/>
            <person name="Robinson S.D."/>
            <person name="Hall L.J."/>
        </authorList>
    </citation>
    <scope>NUCLEOTIDE SEQUENCE</scope>
    <source>
        <strain evidence="4">LH1062</strain>
    </source>
</reference>
<dbReference type="Proteomes" id="UP001060112">
    <property type="component" value="Chromosome"/>
</dbReference>
<dbReference type="InterPro" id="IPR009057">
    <property type="entry name" value="Homeodomain-like_sf"/>
</dbReference>
<feature type="domain" description="HTH araC/xylS-type" evidence="3">
    <location>
        <begin position="1"/>
        <end position="28"/>
    </location>
</feature>
<dbReference type="Pfam" id="PF00165">
    <property type="entry name" value="HTH_AraC"/>
    <property type="match status" value="1"/>
</dbReference>
<keyword evidence="2" id="KW-0804">Transcription</keyword>
<gene>
    <name evidence="4" type="ORF">NMU03_05705</name>
</gene>
<keyword evidence="1" id="KW-0805">Transcription regulation</keyword>
<evidence type="ECO:0000256" key="2">
    <source>
        <dbReference type="ARBA" id="ARBA00023163"/>
    </source>
</evidence>
<keyword evidence="5" id="KW-1185">Reference proteome</keyword>